<dbReference type="GO" id="GO:1990904">
    <property type="term" value="C:ribonucleoprotein complex"/>
    <property type="evidence" value="ECO:0007669"/>
    <property type="project" value="UniProtKB-KW"/>
</dbReference>
<dbReference type="InterPro" id="IPR020070">
    <property type="entry name" value="Ribosomal_bL9_N"/>
</dbReference>
<dbReference type="SUPFAM" id="SSF55658">
    <property type="entry name" value="L9 N-domain-like"/>
    <property type="match status" value="1"/>
</dbReference>
<evidence type="ECO:0000256" key="2">
    <source>
        <dbReference type="ARBA" id="ARBA00022980"/>
    </source>
</evidence>
<organism evidence="5">
    <name type="scientific">marine metagenome</name>
    <dbReference type="NCBI Taxonomy" id="408172"/>
    <lineage>
        <taxon>unclassified sequences</taxon>
        <taxon>metagenomes</taxon>
        <taxon>ecological metagenomes</taxon>
    </lineage>
</organism>
<feature type="domain" description="Ribosomal protein L9" evidence="4">
    <location>
        <begin position="1"/>
        <end position="33"/>
    </location>
</feature>
<proteinExistence type="inferred from homology"/>
<dbReference type="Gene3D" id="3.40.5.10">
    <property type="entry name" value="Ribosomal protein L9, N-terminal domain"/>
    <property type="match status" value="1"/>
</dbReference>
<dbReference type="InterPro" id="IPR009027">
    <property type="entry name" value="Ribosomal_bL9/RNase_H1_N"/>
</dbReference>
<sequence length="33" mass="3630">MDVILLKDVNSLGTTGDIVKVKPGYARNFLVPR</sequence>
<reference evidence="5" key="1">
    <citation type="submission" date="2018-05" db="EMBL/GenBank/DDBJ databases">
        <authorList>
            <person name="Lanie J.A."/>
            <person name="Ng W.-L."/>
            <person name="Kazmierczak K.M."/>
            <person name="Andrzejewski T.M."/>
            <person name="Davidsen T.M."/>
            <person name="Wayne K.J."/>
            <person name="Tettelin H."/>
            <person name="Glass J.I."/>
            <person name="Rusch D."/>
            <person name="Podicherti R."/>
            <person name="Tsui H.-C.T."/>
            <person name="Winkler M.E."/>
        </authorList>
    </citation>
    <scope>NUCLEOTIDE SEQUENCE</scope>
</reference>
<dbReference type="InterPro" id="IPR036935">
    <property type="entry name" value="Ribosomal_bL9_N_sf"/>
</dbReference>
<comment type="similarity">
    <text evidence="1">Belongs to the bacterial ribosomal protein bL9 family.</text>
</comment>
<protein>
    <recommendedName>
        <fullName evidence="4">Ribosomal protein L9 domain-containing protein</fullName>
    </recommendedName>
</protein>
<evidence type="ECO:0000256" key="1">
    <source>
        <dbReference type="ARBA" id="ARBA00010605"/>
    </source>
</evidence>
<evidence type="ECO:0000259" key="4">
    <source>
        <dbReference type="Pfam" id="PF01281"/>
    </source>
</evidence>
<dbReference type="EMBL" id="UINC01056225">
    <property type="protein sequence ID" value="SVB76003.1"/>
    <property type="molecule type" value="Genomic_DNA"/>
</dbReference>
<dbReference type="Pfam" id="PF01281">
    <property type="entry name" value="Ribosomal_L9_N"/>
    <property type="match status" value="1"/>
</dbReference>
<evidence type="ECO:0000313" key="5">
    <source>
        <dbReference type="EMBL" id="SVB76003.1"/>
    </source>
</evidence>
<gene>
    <name evidence="5" type="ORF">METZ01_LOCUS228857</name>
</gene>
<dbReference type="AlphaFoldDB" id="A0A382GN10"/>
<keyword evidence="3" id="KW-0687">Ribonucleoprotein</keyword>
<feature type="non-terminal residue" evidence="5">
    <location>
        <position position="33"/>
    </location>
</feature>
<name>A0A382GN10_9ZZZZ</name>
<accession>A0A382GN10</accession>
<dbReference type="GO" id="GO:0005840">
    <property type="term" value="C:ribosome"/>
    <property type="evidence" value="ECO:0007669"/>
    <property type="project" value="UniProtKB-KW"/>
</dbReference>
<keyword evidence="2" id="KW-0689">Ribosomal protein</keyword>
<evidence type="ECO:0000256" key="3">
    <source>
        <dbReference type="ARBA" id="ARBA00023274"/>
    </source>
</evidence>